<protein>
    <submittedName>
        <fullName evidence="2">Class I glutamine amidotransferase-like protein</fullName>
    </submittedName>
</protein>
<dbReference type="Proteomes" id="UP000799436">
    <property type="component" value="Unassembled WGS sequence"/>
</dbReference>
<dbReference type="AlphaFoldDB" id="A0A6G1LIX1"/>
<dbReference type="GO" id="GO:0005634">
    <property type="term" value="C:nucleus"/>
    <property type="evidence" value="ECO:0007669"/>
    <property type="project" value="TreeGrafter"/>
</dbReference>
<dbReference type="PROSITE" id="PS51273">
    <property type="entry name" value="GATASE_TYPE_1"/>
    <property type="match status" value="1"/>
</dbReference>
<dbReference type="InterPro" id="IPR029062">
    <property type="entry name" value="Class_I_gatase-like"/>
</dbReference>
<dbReference type="EMBL" id="ML995813">
    <property type="protein sequence ID" value="KAF2772891.1"/>
    <property type="molecule type" value="Genomic_DNA"/>
</dbReference>
<evidence type="ECO:0000259" key="1">
    <source>
        <dbReference type="Pfam" id="PF00117"/>
    </source>
</evidence>
<dbReference type="GO" id="GO:0005829">
    <property type="term" value="C:cytosol"/>
    <property type="evidence" value="ECO:0007669"/>
    <property type="project" value="TreeGrafter"/>
</dbReference>
<dbReference type="PANTHER" id="PTHR42695:SF5">
    <property type="entry name" value="GLUTAMINE AMIDOTRANSFERASE YLR126C-RELATED"/>
    <property type="match status" value="1"/>
</dbReference>
<keyword evidence="3" id="KW-1185">Reference proteome</keyword>
<feature type="domain" description="Glutamine amidotransferase" evidence="1">
    <location>
        <begin position="56"/>
        <end position="202"/>
    </location>
</feature>
<keyword evidence="2" id="KW-0808">Transferase</keyword>
<dbReference type="PANTHER" id="PTHR42695">
    <property type="entry name" value="GLUTAMINE AMIDOTRANSFERASE YLR126C-RELATED"/>
    <property type="match status" value="1"/>
</dbReference>
<proteinExistence type="predicted"/>
<evidence type="ECO:0000313" key="2">
    <source>
        <dbReference type="EMBL" id="KAF2772891.1"/>
    </source>
</evidence>
<organism evidence="2 3">
    <name type="scientific">Teratosphaeria nubilosa</name>
    <dbReference type="NCBI Taxonomy" id="161662"/>
    <lineage>
        <taxon>Eukaryota</taxon>
        <taxon>Fungi</taxon>
        <taxon>Dikarya</taxon>
        <taxon>Ascomycota</taxon>
        <taxon>Pezizomycotina</taxon>
        <taxon>Dothideomycetes</taxon>
        <taxon>Dothideomycetidae</taxon>
        <taxon>Mycosphaerellales</taxon>
        <taxon>Teratosphaeriaceae</taxon>
        <taxon>Teratosphaeria</taxon>
    </lineage>
</organism>
<dbReference type="GO" id="GO:0016740">
    <property type="term" value="F:transferase activity"/>
    <property type="evidence" value="ECO:0007669"/>
    <property type="project" value="UniProtKB-KW"/>
</dbReference>
<sequence>MRSIIRIAVLECDEPIGKTKEKYGGYGNLFAKLLNAGADKVAEKDGVPRPELDISKYDVVNTEVYPSLEDVDAVLLSGSKYNSFDNDPWILKLVDFTRKILKQHRVRLIGVCFGHQIIGRALDVKVARSDRGWETSVTPVTLTEKGKSLFGIEDLAIHQMHRDVVYEYPPGIEALGHSPRCEVQGMYAKGRLITVQGHPEFDGDIVSELLESRHRMGIFDDAMYRDGVERVRRHHDGVAVAAAFVRFLLEE</sequence>
<accession>A0A6G1LIX1</accession>
<dbReference type="InterPro" id="IPR044992">
    <property type="entry name" value="ChyE-like"/>
</dbReference>
<reference evidence="2" key="1">
    <citation type="journal article" date="2020" name="Stud. Mycol.">
        <title>101 Dothideomycetes genomes: a test case for predicting lifestyles and emergence of pathogens.</title>
        <authorList>
            <person name="Haridas S."/>
            <person name="Albert R."/>
            <person name="Binder M."/>
            <person name="Bloem J."/>
            <person name="Labutti K."/>
            <person name="Salamov A."/>
            <person name="Andreopoulos B."/>
            <person name="Baker S."/>
            <person name="Barry K."/>
            <person name="Bills G."/>
            <person name="Bluhm B."/>
            <person name="Cannon C."/>
            <person name="Castanera R."/>
            <person name="Culley D."/>
            <person name="Daum C."/>
            <person name="Ezra D."/>
            <person name="Gonzalez J."/>
            <person name="Henrissat B."/>
            <person name="Kuo A."/>
            <person name="Liang C."/>
            <person name="Lipzen A."/>
            <person name="Lutzoni F."/>
            <person name="Magnuson J."/>
            <person name="Mondo S."/>
            <person name="Nolan M."/>
            <person name="Ohm R."/>
            <person name="Pangilinan J."/>
            <person name="Park H.-J."/>
            <person name="Ramirez L."/>
            <person name="Alfaro M."/>
            <person name="Sun H."/>
            <person name="Tritt A."/>
            <person name="Yoshinaga Y."/>
            <person name="Zwiers L.-H."/>
            <person name="Turgeon B."/>
            <person name="Goodwin S."/>
            <person name="Spatafora J."/>
            <person name="Crous P."/>
            <person name="Grigoriev I."/>
        </authorList>
    </citation>
    <scope>NUCLEOTIDE SEQUENCE</scope>
    <source>
        <strain evidence="2">CBS 116005</strain>
    </source>
</reference>
<dbReference type="OrthoDB" id="92161at2759"/>
<dbReference type="CDD" id="cd01741">
    <property type="entry name" value="GATase1_1"/>
    <property type="match status" value="1"/>
</dbReference>
<dbReference type="Pfam" id="PF00117">
    <property type="entry name" value="GATase"/>
    <property type="match status" value="1"/>
</dbReference>
<name>A0A6G1LIX1_9PEZI</name>
<dbReference type="InterPro" id="IPR017926">
    <property type="entry name" value="GATASE"/>
</dbReference>
<dbReference type="Gene3D" id="3.40.50.880">
    <property type="match status" value="1"/>
</dbReference>
<gene>
    <name evidence="2" type="ORF">EJ03DRAFT_324448</name>
</gene>
<evidence type="ECO:0000313" key="3">
    <source>
        <dbReference type="Proteomes" id="UP000799436"/>
    </source>
</evidence>
<dbReference type="SUPFAM" id="SSF52317">
    <property type="entry name" value="Class I glutamine amidotransferase-like"/>
    <property type="match status" value="1"/>
</dbReference>
<keyword evidence="2" id="KW-0315">Glutamine amidotransferase</keyword>